<dbReference type="Gene3D" id="1.10.10.10">
    <property type="entry name" value="Winged helix-like DNA-binding domain superfamily/Winged helix DNA-binding domain"/>
    <property type="match status" value="1"/>
</dbReference>
<dbReference type="SUPFAM" id="SSF48295">
    <property type="entry name" value="TrpR-like"/>
    <property type="match status" value="1"/>
</dbReference>
<comment type="caution">
    <text evidence="1">The sequence shown here is derived from an EMBL/GenBank/DDBJ whole genome shotgun (WGS) entry which is preliminary data.</text>
</comment>
<gene>
    <name evidence="1" type="ORF">J2S10_003615</name>
</gene>
<dbReference type="Proteomes" id="UP001224122">
    <property type="component" value="Unassembled WGS sequence"/>
</dbReference>
<keyword evidence="2" id="KW-1185">Reference proteome</keyword>
<evidence type="ECO:0000313" key="2">
    <source>
        <dbReference type="Proteomes" id="UP001224122"/>
    </source>
</evidence>
<protein>
    <submittedName>
        <fullName evidence="1">Transposase-like protein</fullName>
    </submittedName>
</protein>
<dbReference type="InterPro" id="IPR010921">
    <property type="entry name" value="Trp_repressor/repl_initiator"/>
</dbReference>
<dbReference type="EMBL" id="JAUSTW010000006">
    <property type="protein sequence ID" value="MDQ0200426.1"/>
    <property type="molecule type" value="Genomic_DNA"/>
</dbReference>
<dbReference type="InterPro" id="IPR036388">
    <property type="entry name" value="WH-like_DNA-bd_sf"/>
</dbReference>
<accession>A0ABT9XY68</accession>
<reference evidence="1 2" key="1">
    <citation type="submission" date="2023-07" db="EMBL/GenBank/DDBJ databases">
        <title>Genomic Encyclopedia of Type Strains, Phase IV (KMG-IV): sequencing the most valuable type-strain genomes for metagenomic binning, comparative biology and taxonomic classification.</title>
        <authorList>
            <person name="Goeker M."/>
        </authorList>
    </citation>
    <scope>NUCLEOTIDE SEQUENCE [LARGE SCALE GENOMIC DNA]</scope>
    <source>
        <strain evidence="1 2">DSM 27594</strain>
    </source>
</reference>
<sequence length="41" mass="4961">MEKSAYSVQEKYDLIVAYSYRQISVQDFCRQYNISDETMKE</sequence>
<name>A0ABT9XY68_9BACI</name>
<evidence type="ECO:0000313" key="1">
    <source>
        <dbReference type="EMBL" id="MDQ0200426.1"/>
    </source>
</evidence>
<organism evidence="1 2">
    <name type="scientific">Neobacillus ginsengisoli</name>
    <dbReference type="NCBI Taxonomy" id="904295"/>
    <lineage>
        <taxon>Bacteria</taxon>
        <taxon>Bacillati</taxon>
        <taxon>Bacillota</taxon>
        <taxon>Bacilli</taxon>
        <taxon>Bacillales</taxon>
        <taxon>Bacillaceae</taxon>
        <taxon>Neobacillus</taxon>
    </lineage>
</organism>
<proteinExistence type="predicted"/>